<keyword evidence="2" id="KW-1185">Reference proteome</keyword>
<dbReference type="Gene3D" id="2.60.120.10">
    <property type="entry name" value="Jelly Rolls"/>
    <property type="match status" value="1"/>
</dbReference>
<dbReference type="SUPFAM" id="SSF51182">
    <property type="entry name" value="RmlC-like cupins"/>
    <property type="match status" value="1"/>
</dbReference>
<gene>
    <name evidence="1" type="ORF">ACFPPB_16330</name>
</gene>
<sequence length="191" mass="20806">MIIRLSDCPSQPWKNGLGSTREMAVHPPGAGSDDFLWRVSIAEVDSAAPFSRFPGIDRQIALLDGNGFTMTLDDGRIHPLTTPFAPFAFAGETKVAVNLVDGPTRDFNLMVRREHARGEVLVWRGPGTHEPDPSSVLVYCARSVIYSAEGPLHAGDAWRPSSASPVQLHLQHGALALVVRIERYAPGRSRT</sequence>
<dbReference type="RefSeq" id="WP_377329009.1">
    <property type="nucleotide sequence ID" value="NZ_JBHSNG010000022.1"/>
</dbReference>
<reference evidence="2" key="1">
    <citation type="journal article" date="2019" name="Int. J. Syst. Evol. Microbiol.">
        <title>The Global Catalogue of Microorganisms (GCM) 10K type strain sequencing project: providing services to taxonomists for standard genome sequencing and annotation.</title>
        <authorList>
            <consortium name="The Broad Institute Genomics Platform"/>
            <consortium name="The Broad Institute Genome Sequencing Center for Infectious Disease"/>
            <person name="Wu L."/>
            <person name="Ma J."/>
        </authorList>
    </citation>
    <scope>NUCLEOTIDE SEQUENCE [LARGE SCALE GENOMIC DNA]</scope>
    <source>
        <strain evidence="2">CGMCC 1.13587</strain>
    </source>
</reference>
<dbReference type="Pfam" id="PF05962">
    <property type="entry name" value="HutD"/>
    <property type="match status" value="1"/>
</dbReference>
<dbReference type="InterPro" id="IPR010282">
    <property type="entry name" value="Uncharacterised_HutD/Ves"/>
</dbReference>
<dbReference type="PANTHER" id="PTHR37943">
    <property type="entry name" value="PROTEIN VES"/>
    <property type="match status" value="1"/>
</dbReference>
<dbReference type="EMBL" id="JBHSNG010000022">
    <property type="protein sequence ID" value="MFC5582688.1"/>
    <property type="molecule type" value="Genomic_DNA"/>
</dbReference>
<dbReference type="Proteomes" id="UP001596111">
    <property type="component" value="Unassembled WGS sequence"/>
</dbReference>
<evidence type="ECO:0000313" key="1">
    <source>
        <dbReference type="EMBL" id="MFC5582688.1"/>
    </source>
</evidence>
<dbReference type="InterPro" id="IPR011051">
    <property type="entry name" value="RmlC_Cupin_sf"/>
</dbReference>
<dbReference type="CDD" id="cd20293">
    <property type="entry name" value="cupin_HutD_N"/>
    <property type="match status" value="1"/>
</dbReference>
<protein>
    <submittedName>
        <fullName evidence="1">HutD family protein</fullName>
    </submittedName>
</protein>
<dbReference type="InterPro" id="IPR014710">
    <property type="entry name" value="RmlC-like_jellyroll"/>
</dbReference>
<dbReference type="PANTHER" id="PTHR37943:SF1">
    <property type="entry name" value="PROTEIN VES"/>
    <property type="match status" value="1"/>
</dbReference>
<organism evidence="1 2">
    <name type="scientific">Rhodanobacter terrae</name>
    <dbReference type="NCBI Taxonomy" id="418647"/>
    <lineage>
        <taxon>Bacteria</taxon>
        <taxon>Pseudomonadati</taxon>
        <taxon>Pseudomonadota</taxon>
        <taxon>Gammaproteobacteria</taxon>
        <taxon>Lysobacterales</taxon>
        <taxon>Rhodanobacteraceae</taxon>
        <taxon>Rhodanobacter</taxon>
    </lineage>
</organism>
<comment type="caution">
    <text evidence="1">The sequence shown here is derived from an EMBL/GenBank/DDBJ whole genome shotgun (WGS) entry which is preliminary data.</text>
</comment>
<proteinExistence type="predicted"/>
<evidence type="ECO:0000313" key="2">
    <source>
        <dbReference type="Proteomes" id="UP001596111"/>
    </source>
</evidence>
<name>A0ABW0T1I3_9GAMM</name>
<accession>A0ABW0T1I3</accession>